<dbReference type="Pfam" id="PF01048">
    <property type="entry name" value="PNP_UDP_1"/>
    <property type="match status" value="1"/>
</dbReference>
<dbReference type="InterPro" id="IPR035994">
    <property type="entry name" value="Nucleoside_phosphorylase_sf"/>
</dbReference>
<feature type="region of interest" description="Disordered" evidence="1">
    <location>
        <begin position="1"/>
        <end position="24"/>
    </location>
</feature>
<dbReference type="EMBL" id="FZNR01000004">
    <property type="protein sequence ID" value="SNR65486.1"/>
    <property type="molecule type" value="Genomic_DNA"/>
</dbReference>
<dbReference type="InterPro" id="IPR000845">
    <property type="entry name" value="Nucleoside_phosphorylase_d"/>
</dbReference>
<sequence>MSGTNNIGGSVYQGEGNTYHNPVGRDQIRERPVVSGSGTAGASTRADIGVLTVLEQETRAVVAALQGLSGYRTVLLPSGATAYEAELTTPDGRVLRIAAMQILSPGLTAAALDHRTLVERYSPEVILLVGIAGGVSDRLRIGDVVIADEIISYDARKETPDGTRRRGRAQTVAAPLGRRLNTFRTAAGSDFTGPDGVPFRLHVGPIGSGNAVVADAQSEIRTWLHTFHDKVLAVETEAAGVAEAFHDQRGPYGWLTIRGISDLADTRKPRDDAFHDLASRHAATVMIELAAYLGSR</sequence>
<gene>
    <name evidence="3" type="ORF">SAMN06264365_104219</name>
</gene>
<evidence type="ECO:0000313" key="4">
    <source>
        <dbReference type="Proteomes" id="UP000198415"/>
    </source>
</evidence>
<dbReference type="GO" id="GO:0019284">
    <property type="term" value="P:L-methionine salvage from S-adenosylmethionine"/>
    <property type="evidence" value="ECO:0007669"/>
    <property type="project" value="TreeGrafter"/>
</dbReference>
<keyword evidence="4" id="KW-1185">Reference proteome</keyword>
<reference evidence="3 4" key="1">
    <citation type="submission" date="2017-06" db="EMBL/GenBank/DDBJ databases">
        <authorList>
            <person name="Kim H.J."/>
            <person name="Triplett B.A."/>
        </authorList>
    </citation>
    <scope>NUCLEOTIDE SEQUENCE [LARGE SCALE GENOMIC DNA]</scope>
    <source>
        <strain evidence="3 4">DSM 43151</strain>
    </source>
</reference>
<dbReference type="OrthoDB" id="3665249at2"/>
<accession>A0A238Y2H5</accession>
<feature type="domain" description="Nucleoside phosphorylase" evidence="2">
    <location>
        <begin position="48"/>
        <end position="289"/>
    </location>
</feature>
<evidence type="ECO:0000313" key="3">
    <source>
        <dbReference type="EMBL" id="SNR65486.1"/>
    </source>
</evidence>
<organism evidence="3 4">
    <name type="scientific">Actinoplanes regularis</name>
    <dbReference type="NCBI Taxonomy" id="52697"/>
    <lineage>
        <taxon>Bacteria</taxon>
        <taxon>Bacillati</taxon>
        <taxon>Actinomycetota</taxon>
        <taxon>Actinomycetes</taxon>
        <taxon>Micromonosporales</taxon>
        <taxon>Micromonosporaceae</taxon>
        <taxon>Actinoplanes</taxon>
    </lineage>
</organism>
<dbReference type="GO" id="GO:0008930">
    <property type="term" value="F:methylthioadenosine nucleosidase activity"/>
    <property type="evidence" value="ECO:0007669"/>
    <property type="project" value="TreeGrafter"/>
</dbReference>
<dbReference type="PANTHER" id="PTHR46832">
    <property type="entry name" value="5'-METHYLTHIOADENOSINE/S-ADENOSYLHOMOCYSTEINE NUCLEOSIDASE"/>
    <property type="match status" value="1"/>
</dbReference>
<dbReference type="PANTHER" id="PTHR46832:SF1">
    <property type="entry name" value="5'-METHYLTHIOADENOSINE_S-ADENOSYLHOMOCYSTEINE NUCLEOSIDASE"/>
    <property type="match status" value="1"/>
</dbReference>
<proteinExistence type="predicted"/>
<dbReference type="SUPFAM" id="SSF53167">
    <property type="entry name" value="Purine and uridine phosphorylases"/>
    <property type="match status" value="1"/>
</dbReference>
<dbReference type="GO" id="GO:0005829">
    <property type="term" value="C:cytosol"/>
    <property type="evidence" value="ECO:0007669"/>
    <property type="project" value="TreeGrafter"/>
</dbReference>
<dbReference type="CDD" id="cd09008">
    <property type="entry name" value="MTAN"/>
    <property type="match status" value="1"/>
</dbReference>
<evidence type="ECO:0000259" key="2">
    <source>
        <dbReference type="Pfam" id="PF01048"/>
    </source>
</evidence>
<dbReference type="AlphaFoldDB" id="A0A238Y2H5"/>
<dbReference type="GO" id="GO:0008782">
    <property type="term" value="F:adenosylhomocysteine nucleosidase activity"/>
    <property type="evidence" value="ECO:0007669"/>
    <property type="project" value="TreeGrafter"/>
</dbReference>
<name>A0A238Y2H5_9ACTN</name>
<dbReference type="GO" id="GO:0009116">
    <property type="term" value="P:nucleoside metabolic process"/>
    <property type="evidence" value="ECO:0007669"/>
    <property type="project" value="InterPro"/>
</dbReference>
<dbReference type="Proteomes" id="UP000198415">
    <property type="component" value="Unassembled WGS sequence"/>
</dbReference>
<dbReference type="Gene3D" id="3.40.50.1580">
    <property type="entry name" value="Nucleoside phosphorylase domain"/>
    <property type="match status" value="1"/>
</dbReference>
<dbReference type="RefSeq" id="WP_089293406.1">
    <property type="nucleotide sequence ID" value="NZ_BOMU01000038.1"/>
</dbReference>
<evidence type="ECO:0000256" key="1">
    <source>
        <dbReference type="SAM" id="MobiDB-lite"/>
    </source>
</evidence>
<protein>
    <submittedName>
        <fullName evidence="3">Adenosylhomocysteine nucleosidase</fullName>
    </submittedName>
</protein>